<feature type="compositionally biased region" description="Basic and acidic residues" evidence="1">
    <location>
        <begin position="222"/>
        <end position="231"/>
    </location>
</feature>
<evidence type="ECO:0000313" key="2">
    <source>
        <dbReference type="EMBL" id="SMX80425.1"/>
    </source>
</evidence>
<gene>
    <name evidence="2" type="ORF">BLIN9172_01597</name>
</gene>
<feature type="compositionally biased region" description="Basic and acidic residues" evidence="1">
    <location>
        <begin position="183"/>
        <end position="210"/>
    </location>
</feature>
<accession>A0A2H1IYY1</accession>
<feature type="region of interest" description="Disordered" evidence="1">
    <location>
        <begin position="128"/>
        <end position="240"/>
    </location>
</feature>
<feature type="compositionally biased region" description="Basic and acidic residues" evidence="1">
    <location>
        <begin position="128"/>
        <end position="137"/>
    </location>
</feature>
<organism evidence="2 3">
    <name type="scientific">Brevibacterium linens ATCC 9172</name>
    <dbReference type="NCBI Taxonomy" id="1255617"/>
    <lineage>
        <taxon>Bacteria</taxon>
        <taxon>Bacillati</taxon>
        <taxon>Actinomycetota</taxon>
        <taxon>Actinomycetes</taxon>
        <taxon>Micrococcales</taxon>
        <taxon>Brevibacteriaceae</taxon>
        <taxon>Brevibacterium</taxon>
    </lineage>
</organism>
<evidence type="ECO:0000313" key="3">
    <source>
        <dbReference type="Proteomes" id="UP000234641"/>
    </source>
</evidence>
<dbReference type="AlphaFoldDB" id="A0A2H1IYY1"/>
<sequence>MRNVVAVEARDDHPTRVDGLVTDPFGQEVTGVRDVRSLAGDLVGQSGWMFDEDEGPEAVAVLGFEPPSRLGHGRSAPFLMGEEDEELFGLRRGVQQGADGVSDDRIGLVVRGHDDRVEQGRWTHDRGRIGADFRDEGGVVGSTEPTPRMRQGRATVQDPLEVGQACRPVDASAASKAEGAAGDVDRAEHGADEHQPDDGEHVDRSEHCVDEREDEYEPDSGEADRRRHGLEESIQPGTRAHRQFEVGGRWCCHRLECYGSPAGAPRTEW</sequence>
<proteinExistence type="predicted"/>
<dbReference type="Proteomes" id="UP000234641">
    <property type="component" value="Unassembled WGS sequence"/>
</dbReference>
<reference evidence="2 3" key="1">
    <citation type="submission" date="2017-03" db="EMBL/GenBank/DDBJ databases">
        <authorList>
            <person name="Afonso C.L."/>
            <person name="Miller P.J."/>
            <person name="Scott M.A."/>
            <person name="Spackman E."/>
            <person name="Goraichik I."/>
            <person name="Dimitrov K.M."/>
            <person name="Suarez D.L."/>
            <person name="Swayne D.E."/>
        </authorList>
    </citation>
    <scope>NUCLEOTIDE SEQUENCE [LARGE SCALE GENOMIC DNA]</scope>
    <source>
        <strain evidence="2 3">ATCC 9172</strain>
    </source>
</reference>
<protein>
    <submittedName>
        <fullName evidence="2">Uncharacterized protein</fullName>
    </submittedName>
</protein>
<evidence type="ECO:0000256" key="1">
    <source>
        <dbReference type="SAM" id="MobiDB-lite"/>
    </source>
</evidence>
<feature type="compositionally biased region" description="Low complexity" evidence="1">
    <location>
        <begin position="171"/>
        <end position="182"/>
    </location>
</feature>
<name>A0A2H1IYY1_BRELN</name>
<dbReference type="EMBL" id="FXYY01000007">
    <property type="protein sequence ID" value="SMX80425.1"/>
    <property type="molecule type" value="Genomic_DNA"/>
</dbReference>
<feature type="compositionally biased region" description="Acidic residues" evidence="1">
    <location>
        <begin position="211"/>
        <end position="221"/>
    </location>
</feature>